<gene>
    <name evidence="1" type="ORF">Tco_0925559</name>
</gene>
<evidence type="ECO:0000313" key="1">
    <source>
        <dbReference type="EMBL" id="GJT35140.1"/>
    </source>
</evidence>
<reference evidence="1" key="1">
    <citation type="journal article" date="2022" name="Int. J. Mol. Sci.">
        <title>Draft Genome of Tanacetum Coccineum: Genomic Comparison of Closely Related Tanacetum-Family Plants.</title>
        <authorList>
            <person name="Yamashiro T."/>
            <person name="Shiraishi A."/>
            <person name="Nakayama K."/>
            <person name="Satake H."/>
        </authorList>
    </citation>
    <scope>NUCLEOTIDE SEQUENCE</scope>
</reference>
<protein>
    <submittedName>
        <fullName evidence="1">Uncharacterized protein</fullName>
    </submittedName>
</protein>
<comment type="caution">
    <text evidence="1">The sequence shown here is derived from an EMBL/GenBank/DDBJ whole genome shotgun (WGS) entry which is preliminary data.</text>
</comment>
<proteinExistence type="predicted"/>
<name>A0ABQ5D8E5_9ASTR</name>
<sequence length="200" mass="22628">MVIDTPYSIDLNTPYGSSKGRKFDTSYPTGGYAVSGGLPEQGANTQYLLCWIWRMYSEISNLEISSFKLQNVRLLACNLLGINDAIKVTLFDVINELPNLEEENIGVQLSSPIYVDVLIGDLPGFKTYEEYKARGSMNGTRKYHGLRKNLDHAGVTNDNAIQADQEWFDERRPIEDNDDIGYLDDYLIRSFIAQDLLDLI</sequence>
<keyword evidence="2" id="KW-1185">Reference proteome</keyword>
<evidence type="ECO:0000313" key="2">
    <source>
        <dbReference type="Proteomes" id="UP001151760"/>
    </source>
</evidence>
<reference evidence="1" key="2">
    <citation type="submission" date="2022-01" db="EMBL/GenBank/DDBJ databases">
        <authorList>
            <person name="Yamashiro T."/>
            <person name="Shiraishi A."/>
            <person name="Satake H."/>
            <person name="Nakayama K."/>
        </authorList>
    </citation>
    <scope>NUCLEOTIDE SEQUENCE</scope>
</reference>
<dbReference type="Proteomes" id="UP001151760">
    <property type="component" value="Unassembled WGS sequence"/>
</dbReference>
<organism evidence="1 2">
    <name type="scientific">Tanacetum coccineum</name>
    <dbReference type="NCBI Taxonomy" id="301880"/>
    <lineage>
        <taxon>Eukaryota</taxon>
        <taxon>Viridiplantae</taxon>
        <taxon>Streptophyta</taxon>
        <taxon>Embryophyta</taxon>
        <taxon>Tracheophyta</taxon>
        <taxon>Spermatophyta</taxon>
        <taxon>Magnoliopsida</taxon>
        <taxon>eudicotyledons</taxon>
        <taxon>Gunneridae</taxon>
        <taxon>Pentapetalae</taxon>
        <taxon>asterids</taxon>
        <taxon>campanulids</taxon>
        <taxon>Asterales</taxon>
        <taxon>Asteraceae</taxon>
        <taxon>Asteroideae</taxon>
        <taxon>Anthemideae</taxon>
        <taxon>Anthemidinae</taxon>
        <taxon>Tanacetum</taxon>
    </lineage>
</organism>
<dbReference type="EMBL" id="BQNB010015025">
    <property type="protein sequence ID" value="GJT35140.1"/>
    <property type="molecule type" value="Genomic_DNA"/>
</dbReference>
<accession>A0ABQ5D8E5</accession>